<sequence>MSTDANFKSKDFAVRAQKKILGQFSSRKAAKVFINENLATLLDLLYQLMKSHTQDKKVAEKFVKNIIKLSIKIGVLAQNDQFSQDEIRIANRFAEMFRNTAMTIASFIEVDFSYDRNVLIKTVNDCESQLKLLVKNHLTEKSVSRLQSVASHLRDPALLDAAFKKGTPQNEIMIQMVNEINKAIENGDL</sequence>
<dbReference type="OrthoDB" id="10055976at2759"/>
<dbReference type="EMBL" id="LJIJ01000015">
    <property type="protein sequence ID" value="ODN05820.1"/>
    <property type="molecule type" value="Genomic_DNA"/>
</dbReference>
<evidence type="ECO:0000313" key="1">
    <source>
        <dbReference type="EMBL" id="ODN05820.1"/>
    </source>
</evidence>
<dbReference type="Gene3D" id="1.20.1440.160">
    <property type="entry name" value="Tumor necrosis factor alpha-induced protein 8-like"/>
    <property type="match status" value="1"/>
</dbReference>
<dbReference type="PANTHER" id="PTHR12757:SF1">
    <property type="entry name" value="PROTEIN SALIVARY GLANDS MARRED"/>
    <property type="match status" value="1"/>
</dbReference>
<dbReference type="Pfam" id="PF05527">
    <property type="entry name" value="TNFAIP8"/>
    <property type="match status" value="1"/>
</dbReference>
<name>A0A1D2NKN7_ORCCI</name>
<dbReference type="OMA" id="QDRCDQV"/>
<dbReference type="FunFam" id="1.20.1440.160:FF:000001">
    <property type="entry name" value="Tumor necrosis factor alpha-induced protein 8-like 1"/>
    <property type="match status" value="1"/>
</dbReference>
<proteinExistence type="predicted"/>
<organism evidence="1 2">
    <name type="scientific">Orchesella cincta</name>
    <name type="common">Springtail</name>
    <name type="synonym">Podura cincta</name>
    <dbReference type="NCBI Taxonomy" id="48709"/>
    <lineage>
        <taxon>Eukaryota</taxon>
        <taxon>Metazoa</taxon>
        <taxon>Ecdysozoa</taxon>
        <taxon>Arthropoda</taxon>
        <taxon>Hexapoda</taxon>
        <taxon>Collembola</taxon>
        <taxon>Entomobryomorpha</taxon>
        <taxon>Entomobryoidea</taxon>
        <taxon>Orchesellidae</taxon>
        <taxon>Orchesellinae</taxon>
        <taxon>Orchesella</taxon>
    </lineage>
</organism>
<dbReference type="GO" id="GO:0042981">
    <property type="term" value="P:regulation of apoptotic process"/>
    <property type="evidence" value="ECO:0007669"/>
    <property type="project" value="InterPro"/>
</dbReference>
<dbReference type="PANTHER" id="PTHR12757">
    <property type="entry name" value="TUMOR NECROSIS FACTOR INDUCED PROTEIN"/>
    <property type="match status" value="1"/>
</dbReference>
<dbReference type="STRING" id="48709.A0A1D2NKN7"/>
<accession>A0A1D2NKN7</accession>
<dbReference type="GO" id="GO:0005737">
    <property type="term" value="C:cytoplasm"/>
    <property type="evidence" value="ECO:0007669"/>
    <property type="project" value="TreeGrafter"/>
</dbReference>
<dbReference type="AlphaFoldDB" id="A0A1D2NKN7"/>
<reference evidence="1 2" key="1">
    <citation type="journal article" date="2016" name="Genome Biol. Evol.">
        <title>Gene Family Evolution Reflects Adaptation to Soil Environmental Stressors in the Genome of the Collembolan Orchesella cincta.</title>
        <authorList>
            <person name="Faddeeva-Vakhrusheva A."/>
            <person name="Derks M.F."/>
            <person name="Anvar S.Y."/>
            <person name="Agamennone V."/>
            <person name="Suring W."/>
            <person name="Smit S."/>
            <person name="van Straalen N.M."/>
            <person name="Roelofs D."/>
        </authorList>
    </citation>
    <scope>NUCLEOTIDE SEQUENCE [LARGE SCALE GENOMIC DNA]</scope>
    <source>
        <tissue evidence="1">Mixed pool</tissue>
    </source>
</reference>
<dbReference type="Proteomes" id="UP000094527">
    <property type="component" value="Unassembled WGS sequence"/>
</dbReference>
<dbReference type="InterPro" id="IPR008477">
    <property type="entry name" value="TNFAIP8-like"/>
</dbReference>
<protein>
    <submittedName>
        <fullName evidence="1">Tumor necrosis factor alpha-induced protein 8-like protein</fullName>
    </submittedName>
</protein>
<dbReference type="InterPro" id="IPR038355">
    <property type="entry name" value="TNFAIP8_sf"/>
</dbReference>
<comment type="caution">
    <text evidence="1">The sequence shown here is derived from an EMBL/GenBank/DDBJ whole genome shotgun (WGS) entry which is preliminary data.</text>
</comment>
<keyword evidence="2" id="KW-1185">Reference proteome</keyword>
<evidence type="ECO:0000313" key="2">
    <source>
        <dbReference type="Proteomes" id="UP000094527"/>
    </source>
</evidence>
<gene>
    <name evidence="1" type="ORF">Ocin01_00853</name>
</gene>